<keyword evidence="5" id="KW-1185">Reference proteome</keyword>
<dbReference type="GeneID" id="100827951"/>
<dbReference type="EMBL" id="CM000880">
    <property type="protein sequence ID" value="KQK19943.1"/>
    <property type="molecule type" value="Genomic_DNA"/>
</dbReference>
<dbReference type="PANTHER" id="PTHR31264:SF7">
    <property type="entry name" value="F-BOX DOMAIN CONTAINING PROTEIN, EXPRESSED"/>
    <property type="match status" value="1"/>
</dbReference>
<protein>
    <recommendedName>
        <fullName evidence="2">F-box domain-containing protein</fullName>
    </recommendedName>
</protein>
<dbReference type="EnsemblPlants" id="KQK19943">
    <property type="protein sequence ID" value="KQK19943"/>
    <property type="gene ID" value="BRADI_1g51450v3"/>
</dbReference>
<feature type="compositionally biased region" description="Pro residues" evidence="1">
    <location>
        <begin position="10"/>
        <end position="43"/>
    </location>
</feature>
<reference evidence="4" key="3">
    <citation type="submission" date="2018-08" db="UniProtKB">
        <authorList>
            <consortium name="EnsemblPlants"/>
        </authorList>
    </citation>
    <scope>IDENTIFICATION</scope>
    <source>
        <strain evidence="4">cv. Bd21</strain>
    </source>
</reference>
<reference evidence="3 4" key="1">
    <citation type="journal article" date="2010" name="Nature">
        <title>Genome sequencing and analysis of the model grass Brachypodium distachyon.</title>
        <authorList>
            <consortium name="International Brachypodium Initiative"/>
        </authorList>
    </citation>
    <scope>NUCLEOTIDE SEQUENCE [LARGE SCALE GENOMIC DNA]</scope>
    <source>
        <strain evidence="3">Bd21</strain>
        <strain evidence="4">cv. Bd21</strain>
    </source>
</reference>
<dbReference type="HOGENOM" id="CLU_030310_0_1_1"/>
<dbReference type="Proteomes" id="UP000008810">
    <property type="component" value="Chromosome 1"/>
</dbReference>
<accession>I1H1S4</accession>
<organism evidence="4">
    <name type="scientific">Brachypodium distachyon</name>
    <name type="common">Purple false brome</name>
    <name type="synonym">Trachynia distachya</name>
    <dbReference type="NCBI Taxonomy" id="15368"/>
    <lineage>
        <taxon>Eukaryota</taxon>
        <taxon>Viridiplantae</taxon>
        <taxon>Streptophyta</taxon>
        <taxon>Embryophyta</taxon>
        <taxon>Tracheophyta</taxon>
        <taxon>Spermatophyta</taxon>
        <taxon>Magnoliopsida</taxon>
        <taxon>Liliopsida</taxon>
        <taxon>Poales</taxon>
        <taxon>Poaceae</taxon>
        <taxon>BOP clade</taxon>
        <taxon>Pooideae</taxon>
        <taxon>Stipodae</taxon>
        <taxon>Brachypodieae</taxon>
        <taxon>Brachypodium</taxon>
    </lineage>
</organism>
<dbReference type="AlphaFoldDB" id="I1H1S4"/>
<feature type="domain" description="F-box" evidence="2">
    <location>
        <begin position="49"/>
        <end position="90"/>
    </location>
</feature>
<dbReference type="SMART" id="SM00256">
    <property type="entry name" value="FBOX"/>
    <property type="match status" value="1"/>
</dbReference>
<evidence type="ECO:0000313" key="4">
    <source>
        <dbReference type="EnsemblPlants" id="KQK19943"/>
    </source>
</evidence>
<dbReference type="KEGG" id="bdi:100827951"/>
<evidence type="ECO:0000313" key="3">
    <source>
        <dbReference type="EMBL" id="KQK19943.1"/>
    </source>
</evidence>
<dbReference type="RefSeq" id="XP_010228105.1">
    <property type="nucleotide sequence ID" value="XM_010229803.3"/>
</dbReference>
<evidence type="ECO:0000259" key="2">
    <source>
        <dbReference type="SMART" id="SM00256"/>
    </source>
</evidence>
<dbReference type="InterPro" id="IPR001810">
    <property type="entry name" value="F-box_dom"/>
</dbReference>
<dbReference type="OMA" id="ELFMFDN"/>
<sequence>MASPSLTPAAHPPLPDADSPPPLPDADSPPPPPDDDAPPPPAQDPQASLPADLLEDIFLRLPTTSDLARASAACAAFRQIVTALPFRRRFRSVHRPPVLGFLRDDFYPCKPPHASAPAARALAQAADFAFSFLPNAAGWSPRDARDGRVLFSAVPASHGRGDFADATSTTFVDLVVCDPLSRRYVQIPPVPDDVAASIEGCGMLDFEPFLAPASSEDLQEVEPPFRVIGKVLCETKVAVFAFSSRTGKWSCHGSSALSNDVVLDALYERRHYVHGCFCWLLEWMEKLLMLDAHTMEFSIIDLPPGNDERRLAILEAGEGRLGLLNIGRNTLDLYYKVWRNRGDGKQEWKHETMEHPLPDYHWRIIGSDEEYLLLRGISLDWPWFGNSSSQGPDIEYFALELKALRLERMYVSKHKMLHAHLYRGFSPAFSSPSI</sequence>
<evidence type="ECO:0000256" key="1">
    <source>
        <dbReference type="SAM" id="MobiDB-lite"/>
    </source>
</evidence>
<dbReference type="PANTHER" id="PTHR31264">
    <property type="entry name" value="OS07G0554500 PROTEIN-RELATED"/>
    <property type="match status" value="1"/>
</dbReference>
<feature type="region of interest" description="Disordered" evidence="1">
    <location>
        <begin position="1"/>
        <end position="48"/>
    </location>
</feature>
<proteinExistence type="predicted"/>
<dbReference type="RefSeq" id="XP_024313512.1">
    <property type="nucleotide sequence ID" value="XM_024457744.1"/>
</dbReference>
<dbReference type="InterPro" id="IPR036047">
    <property type="entry name" value="F-box-like_dom_sf"/>
</dbReference>
<dbReference type="eggNOG" id="ENOG502R3XV">
    <property type="taxonomic scope" value="Eukaryota"/>
</dbReference>
<dbReference type="Gramene" id="KQK19943">
    <property type="protein sequence ID" value="KQK19943"/>
    <property type="gene ID" value="BRADI_1g51450v3"/>
</dbReference>
<reference evidence="3" key="2">
    <citation type="submission" date="2017-06" db="EMBL/GenBank/DDBJ databases">
        <title>WGS assembly of Brachypodium distachyon.</title>
        <authorList>
            <consortium name="The International Brachypodium Initiative"/>
            <person name="Lucas S."/>
            <person name="Harmon-Smith M."/>
            <person name="Lail K."/>
            <person name="Tice H."/>
            <person name="Grimwood J."/>
            <person name="Bruce D."/>
            <person name="Barry K."/>
            <person name="Shu S."/>
            <person name="Lindquist E."/>
            <person name="Wang M."/>
            <person name="Pitluck S."/>
            <person name="Vogel J.P."/>
            <person name="Garvin D.F."/>
            <person name="Mockler T.C."/>
            <person name="Schmutz J."/>
            <person name="Rokhsar D."/>
            <person name="Bevan M.W."/>
        </authorList>
    </citation>
    <scope>NUCLEOTIDE SEQUENCE</scope>
    <source>
        <strain evidence="3">Bd21</strain>
    </source>
</reference>
<dbReference type="OrthoDB" id="658642at2759"/>
<dbReference type="Pfam" id="PF12937">
    <property type="entry name" value="F-box-like"/>
    <property type="match status" value="1"/>
</dbReference>
<evidence type="ECO:0000313" key="5">
    <source>
        <dbReference type="Proteomes" id="UP000008810"/>
    </source>
</evidence>
<dbReference type="SUPFAM" id="SSF81383">
    <property type="entry name" value="F-box domain"/>
    <property type="match status" value="1"/>
</dbReference>
<gene>
    <name evidence="4" type="primary">LOC100827951</name>
    <name evidence="3" type="ORF">BRADI_1g51450v3</name>
</gene>
<dbReference type="RefSeq" id="XP_003561207.1">
    <property type="nucleotide sequence ID" value="XM_003561159.4"/>
</dbReference>
<dbReference type="STRING" id="15368.I1H1S4"/>
<name>I1H1S4_BRADI</name>